<dbReference type="OrthoDB" id="2319250at2759"/>
<evidence type="ECO:0000313" key="1">
    <source>
        <dbReference type="EMBL" id="RIB04894.1"/>
    </source>
</evidence>
<keyword evidence="2" id="KW-1185">Reference proteome</keyword>
<sequence length="141" mass="15916">MSNFEKKKTLQERNIITISKLDQVFKKFNNANEIFKKAENEYIKSLNETFKVACASDDYESAFKLLQLIQNKGNNFTKSQVKNKMGMRLLGGFGCQQDIEQARKLITEASNLGLTSASAWISLYGSKLDFGASEVIGRNMI</sequence>
<accession>A0A397U3Y5</accession>
<dbReference type="Proteomes" id="UP000266673">
    <property type="component" value="Unassembled WGS sequence"/>
</dbReference>
<reference evidence="1 2" key="1">
    <citation type="submission" date="2018-06" db="EMBL/GenBank/DDBJ databases">
        <title>Comparative genomics reveals the genomic features of Rhizophagus irregularis, R. cerebriforme, R. diaphanum and Gigaspora rosea, and their symbiotic lifestyle signature.</title>
        <authorList>
            <person name="Morin E."/>
            <person name="San Clemente H."/>
            <person name="Chen E.C.H."/>
            <person name="De La Providencia I."/>
            <person name="Hainaut M."/>
            <person name="Kuo A."/>
            <person name="Kohler A."/>
            <person name="Murat C."/>
            <person name="Tang N."/>
            <person name="Roy S."/>
            <person name="Loubradou J."/>
            <person name="Henrissat B."/>
            <person name="Grigoriev I.V."/>
            <person name="Corradi N."/>
            <person name="Roux C."/>
            <person name="Martin F.M."/>
        </authorList>
    </citation>
    <scope>NUCLEOTIDE SEQUENCE [LARGE SCALE GENOMIC DNA]</scope>
    <source>
        <strain evidence="1 2">DAOM 194757</strain>
    </source>
</reference>
<organism evidence="1 2">
    <name type="scientific">Gigaspora rosea</name>
    <dbReference type="NCBI Taxonomy" id="44941"/>
    <lineage>
        <taxon>Eukaryota</taxon>
        <taxon>Fungi</taxon>
        <taxon>Fungi incertae sedis</taxon>
        <taxon>Mucoromycota</taxon>
        <taxon>Glomeromycotina</taxon>
        <taxon>Glomeromycetes</taxon>
        <taxon>Diversisporales</taxon>
        <taxon>Gigasporaceae</taxon>
        <taxon>Gigaspora</taxon>
    </lineage>
</organism>
<evidence type="ECO:0000313" key="2">
    <source>
        <dbReference type="Proteomes" id="UP000266673"/>
    </source>
</evidence>
<dbReference type="EMBL" id="QKWP01002092">
    <property type="protein sequence ID" value="RIB04894.1"/>
    <property type="molecule type" value="Genomic_DNA"/>
</dbReference>
<proteinExistence type="predicted"/>
<dbReference type="AlphaFoldDB" id="A0A397U3Y5"/>
<comment type="caution">
    <text evidence="1">The sequence shown here is derived from an EMBL/GenBank/DDBJ whole genome shotgun (WGS) entry which is preliminary data.</text>
</comment>
<name>A0A397U3Y5_9GLOM</name>
<dbReference type="InterPro" id="IPR011990">
    <property type="entry name" value="TPR-like_helical_dom_sf"/>
</dbReference>
<protein>
    <submittedName>
        <fullName evidence="1">Uncharacterized protein</fullName>
    </submittedName>
</protein>
<dbReference type="SUPFAM" id="SSF81901">
    <property type="entry name" value="HCP-like"/>
    <property type="match status" value="1"/>
</dbReference>
<gene>
    <name evidence="1" type="ORF">C2G38_2148810</name>
</gene>
<dbReference type="Gene3D" id="1.25.40.10">
    <property type="entry name" value="Tetratricopeptide repeat domain"/>
    <property type="match status" value="1"/>
</dbReference>